<feature type="chain" id="PRO_5026920866" evidence="1">
    <location>
        <begin position="28"/>
        <end position="247"/>
    </location>
</feature>
<dbReference type="Proteomes" id="UP000472320">
    <property type="component" value="Unassembled WGS sequence"/>
</dbReference>
<dbReference type="PANTHER" id="PTHR34387:SF2">
    <property type="entry name" value="SLR1258 PROTEIN"/>
    <property type="match status" value="1"/>
</dbReference>
<feature type="signal peptide" evidence="1">
    <location>
        <begin position="1"/>
        <end position="27"/>
    </location>
</feature>
<reference evidence="2 3" key="1">
    <citation type="submission" date="2019-11" db="EMBL/GenBank/DDBJ databases">
        <title>Type strains purchased from KCTC, JCM and DSMZ.</title>
        <authorList>
            <person name="Lu H."/>
        </authorList>
    </citation>
    <scope>NUCLEOTIDE SEQUENCE [LARGE SCALE GENOMIC DNA]</scope>
    <source>
        <strain evidence="2 3">JCM 31587</strain>
    </source>
</reference>
<dbReference type="PANTHER" id="PTHR34387">
    <property type="entry name" value="SLR1258 PROTEIN"/>
    <property type="match status" value="1"/>
</dbReference>
<comment type="caution">
    <text evidence="2">The sequence shown here is derived from an EMBL/GenBank/DDBJ whole genome shotgun (WGS) entry which is preliminary data.</text>
</comment>
<keyword evidence="3" id="KW-1185">Reference proteome</keyword>
<dbReference type="EMBL" id="WNKX01000019">
    <property type="protein sequence ID" value="MTW13193.1"/>
    <property type="molecule type" value="Genomic_DNA"/>
</dbReference>
<evidence type="ECO:0000313" key="2">
    <source>
        <dbReference type="EMBL" id="MTW13193.1"/>
    </source>
</evidence>
<dbReference type="Gene3D" id="3.30.110.170">
    <property type="entry name" value="Protein of unknown function (DUF541), domain 1"/>
    <property type="match status" value="1"/>
</dbReference>
<dbReference type="AlphaFoldDB" id="A0A6L6QNS1"/>
<dbReference type="GO" id="GO:0006974">
    <property type="term" value="P:DNA damage response"/>
    <property type="evidence" value="ECO:0007669"/>
    <property type="project" value="TreeGrafter"/>
</dbReference>
<gene>
    <name evidence="2" type="ORF">GM658_21540</name>
</gene>
<evidence type="ECO:0000313" key="3">
    <source>
        <dbReference type="Proteomes" id="UP000472320"/>
    </source>
</evidence>
<keyword evidence="1" id="KW-0732">Signal</keyword>
<dbReference type="InterPro" id="IPR052022">
    <property type="entry name" value="26kDa_periplasmic_antigen"/>
</dbReference>
<sequence length="247" mass="26987">MTPPEGICMLKQLVLLAMFGSAQLAMADTLPTDNSLVTVTAIGTVTAPNDEAHLVFGYEEQGKEKAALASSVNLRLKQGIAALKKANPNARLALDSYRTYAIYDEAAARVQKREAQQIGWRVSQQVRLVTNDFASLPVTVAEAQKILVLKDVAFGLSEETKAKLEQRRVEAAYRSLEEQVGFIAGAMRRPVGDAKLESLDFSNADVQRVQVTGSRISRADLGEVEEPSLQPGETRLELRATAKVRFK</sequence>
<proteinExistence type="predicted"/>
<name>A0A6L6QNS1_9BURK</name>
<dbReference type="Gene3D" id="3.30.70.2970">
    <property type="entry name" value="Protein of unknown function (DUF541), domain 2"/>
    <property type="match status" value="1"/>
</dbReference>
<dbReference type="OrthoDB" id="8772283at2"/>
<dbReference type="InterPro" id="IPR007497">
    <property type="entry name" value="SIMPL/DUF541"/>
</dbReference>
<organism evidence="2 3">
    <name type="scientific">Massilia eburnea</name>
    <dbReference type="NCBI Taxonomy" id="1776165"/>
    <lineage>
        <taxon>Bacteria</taxon>
        <taxon>Pseudomonadati</taxon>
        <taxon>Pseudomonadota</taxon>
        <taxon>Betaproteobacteria</taxon>
        <taxon>Burkholderiales</taxon>
        <taxon>Oxalobacteraceae</taxon>
        <taxon>Telluria group</taxon>
        <taxon>Massilia</taxon>
    </lineage>
</organism>
<accession>A0A6L6QNS1</accession>
<dbReference type="Pfam" id="PF04402">
    <property type="entry name" value="SIMPL"/>
    <property type="match status" value="1"/>
</dbReference>
<protein>
    <submittedName>
        <fullName evidence="2">DUF541 domain-containing protein</fullName>
    </submittedName>
</protein>
<evidence type="ECO:0000256" key="1">
    <source>
        <dbReference type="SAM" id="SignalP"/>
    </source>
</evidence>